<dbReference type="AlphaFoldDB" id="A0A1G8AA97"/>
<organism evidence="1 2">
    <name type="scientific">Sinosporangium album</name>
    <dbReference type="NCBI Taxonomy" id="504805"/>
    <lineage>
        <taxon>Bacteria</taxon>
        <taxon>Bacillati</taxon>
        <taxon>Actinomycetota</taxon>
        <taxon>Actinomycetes</taxon>
        <taxon>Streptosporangiales</taxon>
        <taxon>Streptosporangiaceae</taxon>
        <taxon>Sinosporangium</taxon>
    </lineage>
</organism>
<proteinExistence type="predicted"/>
<protein>
    <submittedName>
        <fullName evidence="1">Uncharacterized protein</fullName>
    </submittedName>
</protein>
<keyword evidence="2" id="KW-1185">Reference proteome</keyword>
<gene>
    <name evidence="1" type="ORF">SAMN05421505_11277</name>
</gene>
<evidence type="ECO:0000313" key="2">
    <source>
        <dbReference type="Proteomes" id="UP000198923"/>
    </source>
</evidence>
<sequence length="67" mass="7779">MEIPEEHMERVLCIGTGSERTRIVQGSLKYVCQRNVYEAEDYYEDSEILVYPAVSITSYVRSKDDRG</sequence>
<dbReference type="EMBL" id="FNCN01000012">
    <property type="protein sequence ID" value="SDH17858.1"/>
    <property type="molecule type" value="Genomic_DNA"/>
</dbReference>
<dbReference type="STRING" id="504805.SAMN05421505_11277"/>
<dbReference type="Proteomes" id="UP000198923">
    <property type="component" value="Unassembled WGS sequence"/>
</dbReference>
<name>A0A1G8AA97_9ACTN</name>
<accession>A0A1G8AA97</accession>
<reference evidence="1 2" key="1">
    <citation type="submission" date="2016-10" db="EMBL/GenBank/DDBJ databases">
        <authorList>
            <person name="de Groot N.N."/>
        </authorList>
    </citation>
    <scope>NUCLEOTIDE SEQUENCE [LARGE SCALE GENOMIC DNA]</scope>
    <source>
        <strain evidence="1 2">CPCC 201354</strain>
    </source>
</reference>
<evidence type="ECO:0000313" key="1">
    <source>
        <dbReference type="EMBL" id="SDH17858.1"/>
    </source>
</evidence>